<evidence type="ECO:0000313" key="3">
    <source>
        <dbReference type="Proteomes" id="UP000305067"/>
    </source>
</evidence>
<dbReference type="SUPFAM" id="SSF52540">
    <property type="entry name" value="P-loop containing nucleoside triphosphate hydrolases"/>
    <property type="match status" value="1"/>
</dbReference>
<reference evidence="2 3" key="1">
    <citation type="journal article" date="2019" name="Nat. Ecol. Evol.">
        <title>Megaphylogeny resolves global patterns of mushroom evolution.</title>
        <authorList>
            <person name="Varga T."/>
            <person name="Krizsan K."/>
            <person name="Foldi C."/>
            <person name="Dima B."/>
            <person name="Sanchez-Garcia M."/>
            <person name="Sanchez-Ramirez S."/>
            <person name="Szollosi G.J."/>
            <person name="Szarkandi J.G."/>
            <person name="Papp V."/>
            <person name="Albert L."/>
            <person name="Andreopoulos W."/>
            <person name="Angelini C."/>
            <person name="Antonin V."/>
            <person name="Barry K.W."/>
            <person name="Bougher N.L."/>
            <person name="Buchanan P."/>
            <person name="Buyck B."/>
            <person name="Bense V."/>
            <person name="Catcheside P."/>
            <person name="Chovatia M."/>
            <person name="Cooper J."/>
            <person name="Damon W."/>
            <person name="Desjardin D."/>
            <person name="Finy P."/>
            <person name="Geml J."/>
            <person name="Haridas S."/>
            <person name="Hughes K."/>
            <person name="Justo A."/>
            <person name="Karasinski D."/>
            <person name="Kautmanova I."/>
            <person name="Kiss B."/>
            <person name="Kocsube S."/>
            <person name="Kotiranta H."/>
            <person name="LaButti K.M."/>
            <person name="Lechner B.E."/>
            <person name="Liimatainen K."/>
            <person name="Lipzen A."/>
            <person name="Lukacs Z."/>
            <person name="Mihaltcheva S."/>
            <person name="Morgado L.N."/>
            <person name="Niskanen T."/>
            <person name="Noordeloos M.E."/>
            <person name="Ohm R.A."/>
            <person name="Ortiz-Santana B."/>
            <person name="Ovrebo C."/>
            <person name="Racz N."/>
            <person name="Riley R."/>
            <person name="Savchenko A."/>
            <person name="Shiryaev A."/>
            <person name="Soop K."/>
            <person name="Spirin V."/>
            <person name="Szebenyi C."/>
            <person name="Tomsovsky M."/>
            <person name="Tulloss R.E."/>
            <person name="Uehling J."/>
            <person name="Grigoriev I.V."/>
            <person name="Vagvolgyi C."/>
            <person name="Papp T."/>
            <person name="Martin F.M."/>
            <person name="Miettinen O."/>
            <person name="Hibbett D.S."/>
            <person name="Nagy L.G."/>
        </authorList>
    </citation>
    <scope>NUCLEOTIDE SEQUENCE [LARGE SCALE GENOMIC DNA]</scope>
    <source>
        <strain evidence="2 3">CBS 309.79</strain>
    </source>
</reference>
<name>A0A5C3QAF9_9AGAR</name>
<organism evidence="2 3">
    <name type="scientific">Pterulicium gracile</name>
    <dbReference type="NCBI Taxonomy" id="1884261"/>
    <lineage>
        <taxon>Eukaryota</taxon>
        <taxon>Fungi</taxon>
        <taxon>Dikarya</taxon>
        <taxon>Basidiomycota</taxon>
        <taxon>Agaricomycotina</taxon>
        <taxon>Agaricomycetes</taxon>
        <taxon>Agaricomycetidae</taxon>
        <taxon>Agaricales</taxon>
        <taxon>Pleurotineae</taxon>
        <taxon>Pterulaceae</taxon>
        <taxon>Pterulicium</taxon>
    </lineage>
</organism>
<dbReference type="PANTHER" id="PTHR46082:SF11">
    <property type="entry name" value="AAA+ ATPASE DOMAIN-CONTAINING PROTEIN-RELATED"/>
    <property type="match status" value="1"/>
</dbReference>
<accession>A0A5C3QAF9</accession>
<dbReference type="InterPro" id="IPR011990">
    <property type="entry name" value="TPR-like_helical_dom_sf"/>
</dbReference>
<dbReference type="InterPro" id="IPR027417">
    <property type="entry name" value="P-loop_NTPase"/>
</dbReference>
<proteinExistence type="predicted"/>
<dbReference type="Proteomes" id="UP000305067">
    <property type="component" value="Unassembled WGS sequence"/>
</dbReference>
<evidence type="ECO:0000259" key="1">
    <source>
        <dbReference type="Pfam" id="PF13401"/>
    </source>
</evidence>
<dbReference type="Pfam" id="PF13424">
    <property type="entry name" value="TPR_12"/>
    <property type="match status" value="1"/>
</dbReference>
<evidence type="ECO:0000313" key="2">
    <source>
        <dbReference type="EMBL" id="TFK99002.1"/>
    </source>
</evidence>
<dbReference type="Pfam" id="PF13401">
    <property type="entry name" value="AAA_22"/>
    <property type="match status" value="1"/>
</dbReference>
<dbReference type="InterPro" id="IPR053137">
    <property type="entry name" value="NLR-like"/>
</dbReference>
<dbReference type="Gene3D" id="3.40.50.300">
    <property type="entry name" value="P-loop containing nucleotide triphosphate hydrolases"/>
    <property type="match status" value="1"/>
</dbReference>
<gene>
    <name evidence="2" type="ORF">BDV98DRAFT_533388</name>
</gene>
<keyword evidence="3" id="KW-1185">Reference proteome</keyword>
<dbReference type="Pfam" id="PF13374">
    <property type="entry name" value="TPR_10"/>
    <property type="match status" value="3"/>
</dbReference>
<sequence>MPRSLKSPRPHPLYTGGRYVLHDLQEHLLADHKSSRKARVLVAWGPPGCGKSQTISQFVQTLQEDSSRPSHVFWIDASNQDSVRSALQDIAKLLALENGSAEGAVRWMTTCEESWLLIFDNHIDQSLDLRPYFPSSNQGRIIITSRHPIDCESYVTTDLHVDMRKHYVGGLPENEAVELLVKITGLGEAERDSAISIVKELGYHAHSITVAGNWMQRAELPVEELLENLLSTSFMDIHLDLRDVLANRYGYAFNNLTEQTKCTLQLCSFLHHAGITSQMFCTAASQVITFKPTVPLSQKQKDCHQALCKLLRPPLHCEARNPLEHFNAIVGELHSVLLIAQGARTISLPPVMNSWARSQCSESAQPMAELFLFLSFPMAEARNLHGFLSRLHYTPHIISVLQYRPSGAASFADCNAFFARVCFEGGLWKDAELLQHATLLARKAALGDGHPATMAAVAEYARTTWERGDRVKGLTLMKTTTEKYRELYEREKGVTTILGQSTWREEMIFAMSSLAKFYVEQDRWQDAVALYNVVFSRSQDIFGPDHPDTIATQLFCAFANSHEDGTMRSESLIDISSKLSASLGSKHPLSLWSSACRIIARPQLTEDDYAPIRSSWEHLHSVAGATHPYTLDLLYLFATALHIAGPPQEAEATIESLLERTRASRGSQHPKTMQAMQLQSDYYSTWGRVEEASKLLEQLKELRTNTLGAFHSDTLYTSQSLAMAAFSQSRFVKAEAMASDVLGSFRLHFRTHTHRIVRALQLYSRICQYEEKWPKVEELQEEILARLHESGIDEKDNRSIVERSIWLWAQSCQGKHLTLETERLHGTLMETALLRLQTQRVDADNASAVDALHYLALGLQARFLFSEAVQLHGQVLTKYIQTRLSYHPTTLAAASHLARCWTCSGDIRRAEELITMVGDARRRYKTLGEEHPDALVAKRHYALLISAKGKWVEARRLLVEVLDAYENLQPPNTTGSQLPLIHTLSREIAHASLRAHFFTDADEIYSRLLHESRAAYGRDHPLTAAIVHEATLSLDWKGDWQDAKRKRTWVFAIRADHFGRYHPYTLTSELMLSRTLVNLGRYRQAEQLQWTVLYQRSQLYQDSHPDTLEAKLCLGINFIRQHRFEEAERMLLNVVSQRQRHFGGHHPLTMESKYYLGIVYGQTNPSKGIITLESVVRDQKLVLGEDEPASWSSVSALVGSMLTLPDLLESAQSLLTYVARKHRGRSVTDVSHWTLRNKHTQIMLCGLVNRLEDSLKTVHALGESLKGQFGENHPWTIATLDLEANLCKLERRQKSSAPIREQLRKLRQHLANDTPSSWSRIDSVCRRGASLLAQKLLVFLQ</sequence>
<dbReference type="GO" id="GO:0016887">
    <property type="term" value="F:ATP hydrolysis activity"/>
    <property type="evidence" value="ECO:0007669"/>
    <property type="project" value="InterPro"/>
</dbReference>
<dbReference type="EMBL" id="ML178836">
    <property type="protein sequence ID" value="TFK99002.1"/>
    <property type="molecule type" value="Genomic_DNA"/>
</dbReference>
<dbReference type="PANTHER" id="PTHR46082">
    <property type="entry name" value="ATP/GTP-BINDING PROTEIN-RELATED"/>
    <property type="match status" value="1"/>
</dbReference>
<dbReference type="InterPro" id="IPR049945">
    <property type="entry name" value="AAA_22"/>
</dbReference>
<protein>
    <recommendedName>
        <fullName evidence="1">ORC1/DEAH AAA+ ATPase domain-containing protein</fullName>
    </recommendedName>
</protein>
<dbReference type="STRING" id="1884261.A0A5C3QAF9"/>
<dbReference type="SUPFAM" id="SSF48452">
    <property type="entry name" value="TPR-like"/>
    <property type="match status" value="3"/>
</dbReference>
<dbReference type="Gene3D" id="1.25.40.10">
    <property type="entry name" value="Tetratricopeptide repeat domain"/>
    <property type="match status" value="4"/>
</dbReference>
<feature type="domain" description="ORC1/DEAH AAA+ ATPase" evidence="1">
    <location>
        <begin position="37"/>
        <end position="100"/>
    </location>
</feature>
<dbReference type="OrthoDB" id="3259098at2759"/>